<dbReference type="SUPFAM" id="SSF48726">
    <property type="entry name" value="Immunoglobulin"/>
    <property type="match status" value="1"/>
</dbReference>
<dbReference type="SMART" id="SM00407">
    <property type="entry name" value="IGc1"/>
    <property type="match status" value="1"/>
</dbReference>
<name>A0A3P8WTA1_CYNSE</name>
<dbReference type="InterPro" id="IPR050380">
    <property type="entry name" value="Immune_Resp_Modulators"/>
</dbReference>
<dbReference type="PROSITE" id="PS50835">
    <property type="entry name" value="IG_LIKE"/>
    <property type="match status" value="1"/>
</dbReference>
<keyword evidence="4" id="KW-1185">Reference proteome</keyword>
<dbReference type="AlphaFoldDB" id="A0A3P8WTA1"/>
<dbReference type="InParanoid" id="A0A3P8WTA1"/>
<dbReference type="Proteomes" id="UP000265120">
    <property type="component" value="Chromosome 8"/>
</dbReference>
<dbReference type="InterPro" id="IPR003597">
    <property type="entry name" value="Ig_C1-set"/>
</dbReference>
<keyword evidence="1" id="KW-0393">Immunoglobulin domain</keyword>
<dbReference type="Gene3D" id="2.60.40.10">
    <property type="entry name" value="Immunoglobulins"/>
    <property type="match status" value="1"/>
</dbReference>
<dbReference type="PANTHER" id="PTHR23411">
    <property type="entry name" value="TAPASIN"/>
    <property type="match status" value="1"/>
</dbReference>
<reference evidence="3" key="2">
    <citation type="submission" date="2025-08" db="UniProtKB">
        <authorList>
            <consortium name="Ensembl"/>
        </authorList>
    </citation>
    <scope>IDENTIFICATION</scope>
</reference>
<dbReference type="Pfam" id="PF07654">
    <property type="entry name" value="C1-set"/>
    <property type="match status" value="1"/>
</dbReference>
<dbReference type="InterPro" id="IPR007110">
    <property type="entry name" value="Ig-like_dom"/>
</dbReference>
<proteinExistence type="predicted"/>
<dbReference type="InterPro" id="IPR036179">
    <property type="entry name" value="Ig-like_dom_sf"/>
</dbReference>
<reference evidence="3 4" key="1">
    <citation type="journal article" date="2014" name="Nat. Genet.">
        <title>Whole-genome sequence of a flatfish provides insights into ZW sex chromosome evolution and adaptation to a benthic lifestyle.</title>
        <authorList>
            <person name="Chen S."/>
            <person name="Zhang G."/>
            <person name="Shao C."/>
            <person name="Huang Q."/>
            <person name="Liu G."/>
            <person name="Zhang P."/>
            <person name="Song W."/>
            <person name="An N."/>
            <person name="Chalopin D."/>
            <person name="Volff J.N."/>
            <person name="Hong Y."/>
            <person name="Li Q."/>
            <person name="Sha Z."/>
            <person name="Zhou H."/>
            <person name="Xie M."/>
            <person name="Yu Q."/>
            <person name="Liu Y."/>
            <person name="Xiang H."/>
            <person name="Wang N."/>
            <person name="Wu K."/>
            <person name="Yang C."/>
            <person name="Zhou Q."/>
            <person name="Liao X."/>
            <person name="Yang L."/>
            <person name="Hu Q."/>
            <person name="Zhang J."/>
            <person name="Meng L."/>
            <person name="Jin L."/>
            <person name="Tian Y."/>
            <person name="Lian J."/>
            <person name="Yang J."/>
            <person name="Miao G."/>
            <person name="Liu S."/>
            <person name="Liang Z."/>
            <person name="Yan F."/>
            <person name="Li Y."/>
            <person name="Sun B."/>
            <person name="Zhang H."/>
            <person name="Zhang J."/>
            <person name="Zhu Y."/>
            <person name="Du M."/>
            <person name="Zhao Y."/>
            <person name="Schartl M."/>
            <person name="Tang Q."/>
            <person name="Wang J."/>
        </authorList>
    </citation>
    <scope>NUCLEOTIDE SEQUENCE</scope>
</reference>
<evidence type="ECO:0000256" key="1">
    <source>
        <dbReference type="ARBA" id="ARBA00023319"/>
    </source>
</evidence>
<dbReference type="OMA" id="WRDADIG"/>
<organism evidence="3 4">
    <name type="scientific">Cynoglossus semilaevis</name>
    <name type="common">Tongue sole</name>
    <dbReference type="NCBI Taxonomy" id="244447"/>
    <lineage>
        <taxon>Eukaryota</taxon>
        <taxon>Metazoa</taxon>
        <taxon>Chordata</taxon>
        <taxon>Craniata</taxon>
        <taxon>Vertebrata</taxon>
        <taxon>Euteleostomi</taxon>
        <taxon>Actinopterygii</taxon>
        <taxon>Neopterygii</taxon>
        <taxon>Teleostei</taxon>
        <taxon>Neoteleostei</taxon>
        <taxon>Acanthomorphata</taxon>
        <taxon>Carangaria</taxon>
        <taxon>Pleuronectiformes</taxon>
        <taxon>Pleuronectoidei</taxon>
        <taxon>Cynoglossidae</taxon>
        <taxon>Cynoglossinae</taxon>
        <taxon>Cynoglossus</taxon>
    </lineage>
</organism>
<dbReference type="InterPro" id="IPR013783">
    <property type="entry name" value="Ig-like_fold"/>
</dbReference>
<evidence type="ECO:0000313" key="4">
    <source>
        <dbReference type="Proteomes" id="UP000265120"/>
    </source>
</evidence>
<evidence type="ECO:0000259" key="2">
    <source>
        <dbReference type="PROSITE" id="PS50835"/>
    </source>
</evidence>
<reference evidence="3" key="3">
    <citation type="submission" date="2025-09" db="UniProtKB">
        <authorList>
            <consortium name="Ensembl"/>
        </authorList>
    </citation>
    <scope>IDENTIFICATION</scope>
</reference>
<evidence type="ECO:0000313" key="3">
    <source>
        <dbReference type="Ensembl" id="ENSCSEP00000027855.1"/>
    </source>
</evidence>
<protein>
    <recommendedName>
        <fullName evidence="2">Ig-like domain-containing protein</fullName>
    </recommendedName>
</protein>
<dbReference type="GeneTree" id="ENSGT00940000179572"/>
<sequence>ASWRTTSCTPKGLYTLLEVAFSSLFPQSPSSPRFQFTRRPCVSELISYSSPDHAVSLGCEITDFYPPNISVTWLKLREGEEDDREEEIIKGGEIWGPLQTNPRIFRSTALLKMGTARKDKDRIRGIVCRVEHCSLPEPIEKHWRDADIGMTFIQ</sequence>
<dbReference type="STRING" id="244447.ENSCSEP00000027855"/>
<accession>A0A3P8WTA1</accession>
<feature type="domain" description="Ig-like" evidence="2">
    <location>
        <begin position="40"/>
        <end position="132"/>
    </location>
</feature>
<dbReference type="Ensembl" id="ENSCSET00000028230.1">
    <property type="protein sequence ID" value="ENSCSEP00000027855.1"/>
    <property type="gene ID" value="ENSCSEG00000017808.1"/>
</dbReference>